<keyword evidence="2" id="KW-1185">Reference proteome</keyword>
<accession>A0A284QT43</accession>
<dbReference type="Proteomes" id="UP000219338">
    <property type="component" value="Unassembled WGS sequence"/>
</dbReference>
<organism evidence="1 2">
    <name type="scientific">Armillaria ostoyae</name>
    <name type="common">Armillaria root rot fungus</name>
    <dbReference type="NCBI Taxonomy" id="47428"/>
    <lineage>
        <taxon>Eukaryota</taxon>
        <taxon>Fungi</taxon>
        <taxon>Dikarya</taxon>
        <taxon>Basidiomycota</taxon>
        <taxon>Agaricomycotina</taxon>
        <taxon>Agaricomycetes</taxon>
        <taxon>Agaricomycetidae</taxon>
        <taxon>Agaricales</taxon>
        <taxon>Marasmiineae</taxon>
        <taxon>Physalacriaceae</taxon>
        <taxon>Armillaria</taxon>
    </lineage>
</organism>
<evidence type="ECO:0000313" key="2">
    <source>
        <dbReference type="Proteomes" id="UP000219338"/>
    </source>
</evidence>
<protein>
    <submittedName>
        <fullName evidence="1">Uncharacterized protein</fullName>
    </submittedName>
</protein>
<dbReference type="EMBL" id="FUEG01000002">
    <property type="protein sequence ID" value="SJK99662.1"/>
    <property type="molecule type" value="Genomic_DNA"/>
</dbReference>
<name>A0A284QT43_ARMOS</name>
<sequence>MLMGFLSRTLSRVATSLHSHALILIYCLDLEEKDLECRHARIIDSFSGTSGLHMAKWERWTGGIQHWKKEDEDVVFDDWLFVESYTPRDNAMFGMSHM</sequence>
<reference evidence="2" key="1">
    <citation type="journal article" date="2017" name="Nat. Ecol. Evol.">
        <title>Genome expansion and lineage-specific genetic innovations in the forest pathogenic fungi Armillaria.</title>
        <authorList>
            <person name="Sipos G."/>
            <person name="Prasanna A.N."/>
            <person name="Walter M.C."/>
            <person name="O'Connor E."/>
            <person name="Balint B."/>
            <person name="Krizsan K."/>
            <person name="Kiss B."/>
            <person name="Hess J."/>
            <person name="Varga T."/>
            <person name="Slot J."/>
            <person name="Riley R."/>
            <person name="Boka B."/>
            <person name="Rigling D."/>
            <person name="Barry K."/>
            <person name="Lee J."/>
            <person name="Mihaltcheva S."/>
            <person name="LaButti K."/>
            <person name="Lipzen A."/>
            <person name="Waldron R."/>
            <person name="Moloney N.M."/>
            <person name="Sperisen C."/>
            <person name="Kredics L."/>
            <person name="Vagvoelgyi C."/>
            <person name="Patrignani A."/>
            <person name="Fitzpatrick D."/>
            <person name="Nagy I."/>
            <person name="Doyle S."/>
            <person name="Anderson J.B."/>
            <person name="Grigoriev I.V."/>
            <person name="Gueldener U."/>
            <person name="Muensterkoetter M."/>
            <person name="Nagy L.G."/>
        </authorList>
    </citation>
    <scope>NUCLEOTIDE SEQUENCE [LARGE SCALE GENOMIC DNA]</scope>
    <source>
        <strain evidence="2">C18/9</strain>
    </source>
</reference>
<gene>
    <name evidence="1" type="ORF">ARMOST_02970</name>
</gene>
<evidence type="ECO:0000313" key="1">
    <source>
        <dbReference type="EMBL" id="SJK99662.1"/>
    </source>
</evidence>
<dbReference type="AlphaFoldDB" id="A0A284QT43"/>
<proteinExistence type="predicted"/>